<protein>
    <recommendedName>
        <fullName evidence="4">T9SS C-terminal target domain-containing protein</fullName>
    </recommendedName>
</protein>
<keyword evidence="1" id="KW-0732">Signal</keyword>
<dbReference type="Proteomes" id="UP001235513">
    <property type="component" value="Unassembled WGS sequence"/>
</dbReference>
<keyword evidence="3" id="KW-1185">Reference proteome</keyword>
<gene>
    <name evidence="2" type="ORF">J2T04_001138</name>
</gene>
<reference evidence="2 3" key="1">
    <citation type="submission" date="2023-07" db="EMBL/GenBank/DDBJ databases">
        <title>Sorghum-associated microbial communities from plants grown in Nebraska, USA.</title>
        <authorList>
            <person name="Schachtman D."/>
        </authorList>
    </citation>
    <scope>NUCLEOTIDE SEQUENCE [LARGE SCALE GENOMIC DNA]</scope>
    <source>
        <strain evidence="2 3">CC351</strain>
    </source>
</reference>
<comment type="caution">
    <text evidence="2">The sequence shown here is derived from an EMBL/GenBank/DDBJ whole genome shotgun (WGS) entry which is preliminary data.</text>
</comment>
<dbReference type="PANTHER" id="PTHR41339">
    <property type="entry name" value="LIPL48"/>
    <property type="match status" value="1"/>
</dbReference>
<organism evidence="2 3">
    <name type="scientific">Chryseobacterium lathyri</name>
    <dbReference type="NCBI Taxonomy" id="395933"/>
    <lineage>
        <taxon>Bacteria</taxon>
        <taxon>Pseudomonadati</taxon>
        <taxon>Bacteroidota</taxon>
        <taxon>Flavobacteriia</taxon>
        <taxon>Flavobacteriales</taxon>
        <taxon>Weeksellaceae</taxon>
        <taxon>Chryseobacterium group</taxon>
        <taxon>Chryseobacterium</taxon>
    </lineage>
</organism>
<name>A0ABT9SK88_9FLAO</name>
<proteinExistence type="predicted"/>
<sequence length="439" mass="45453">MKKLTLIAVAALSLTACQNDHLADSSTPFEMQSASAEYITASSLPVTTVSGDITTNTTWSGVVELNGIVTVKNGAKLTIQPGTFIKAKPNTTNTPTGVLVISKTGKIDATGTATQPIIFTSYKLLDGDENTTAAPGDFGGVIMLGDAPANTPDTKTIEGLSGSDFYYGGTNSAHNGGILKYVRIEFAGFDLLAPNSGNEINGLTLGAVGNGTTLDHIQVSYGKDDSFEFFGGTVNASNLVSFAPDDDNFDFDNGYTGTITCALALADNNSTHSLSGGVSDTNGIELDNNSTGTATPLITNPVINNLTIVGSRTNVLYTNPTPPPSGSLYENGIHIRRAGKLTLNNTVVTGYPVGIKVEGTGSELSSASTLSTIKVHGFTTSVTGTGTAGIPAANLVVGSTASAWGMTQPFFNVGPWNVAPRNCGDFQGTWTKYNFSIVE</sequence>
<accession>A0ABT9SK88</accession>
<dbReference type="EMBL" id="JAUSRL010000002">
    <property type="protein sequence ID" value="MDP9959259.1"/>
    <property type="molecule type" value="Genomic_DNA"/>
</dbReference>
<feature type="chain" id="PRO_5045802844" description="T9SS C-terminal target domain-containing protein" evidence="1">
    <location>
        <begin position="23"/>
        <end position="439"/>
    </location>
</feature>
<evidence type="ECO:0008006" key="4">
    <source>
        <dbReference type="Google" id="ProtNLM"/>
    </source>
</evidence>
<dbReference type="RefSeq" id="WP_306841925.1">
    <property type="nucleotide sequence ID" value="NZ_JAUSRL010000002.1"/>
</dbReference>
<evidence type="ECO:0000313" key="3">
    <source>
        <dbReference type="Proteomes" id="UP001235513"/>
    </source>
</evidence>
<dbReference type="PANTHER" id="PTHR41339:SF1">
    <property type="entry name" value="SECRETED PROTEIN"/>
    <property type="match status" value="1"/>
</dbReference>
<evidence type="ECO:0000256" key="1">
    <source>
        <dbReference type="SAM" id="SignalP"/>
    </source>
</evidence>
<feature type="signal peptide" evidence="1">
    <location>
        <begin position="1"/>
        <end position="22"/>
    </location>
</feature>
<dbReference type="PROSITE" id="PS51257">
    <property type="entry name" value="PROKAR_LIPOPROTEIN"/>
    <property type="match status" value="1"/>
</dbReference>
<evidence type="ECO:0000313" key="2">
    <source>
        <dbReference type="EMBL" id="MDP9959259.1"/>
    </source>
</evidence>